<dbReference type="Pfam" id="PF05193">
    <property type="entry name" value="Peptidase_M16_C"/>
    <property type="match status" value="1"/>
</dbReference>
<protein>
    <submittedName>
        <fullName evidence="3">Insulinase family protein</fullName>
    </submittedName>
</protein>
<dbReference type="Pfam" id="PF00675">
    <property type="entry name" value="Peptidase_M16"/>
    <property type="match status" value="1"/>
</dbReference>
<dbReference type="EMBL" id="JBHUIV010000008">
    <property type="protein sequence ID" value="MFD2200592.1"/>
    <property type="molecule type" value="Genomic_DNA"/>
</dbReference>
<organism evidence="3 4">
    <name type="scientific">Shivajiella indica</name>
    <dbReference type="NCBI Taxonomy" id="872115"/>
    <lineage>
        <taxon>Bacteria</taxon>
        <taxon>Pseudomonadati</taxon>
        <taxon>Bacteroidota</taxon>
        <taxon>Cytophagia</taxon>
        <taxon>Cytophagales</taxon>
        <taxon>Cyclobacteriaceae</taxon>
        <taxon>Shivajiella</taxon>
    </lineage>
</organism>
<keyword evidence="4" id="KW-1185">Reference proteome</keyword>
<accession>A0ABW5B407</accession>
<gene>
    <name evidence="3" type="ORF">ACFSKV_03370</name>
</gene>
<reference evidence="4" key="1">
    <citation type="journal article" date="2019" name="Int. J. Syst. Evol. Microbiol.">
        <title>The Global Catalogue of Microorganisms (GCM) 10K type strain sequencing project: providing services to taxonomists for standard genome sequencing and annotation.</title>
        <authorList>
            <consortium name="The Broad Institute Genomics Platform"/>
            <consortium name="The Broad Institute Genome Sequencing Center for Infectious Disease"/>
            <person name="Wu L."/>
            <person name="Ma J."/>
        </authorList>
    </citation>
    <scope>NUCLEOTIDE SEQUENCE [LARGE SCALE GENOMIC DNA]</scope>
    <source>
        <strain evidence="4">KCTC 19812</strain>
    </source>
</reference>
<dbReference type="Proteomes" id="UP001597414">
    <property type="component" value="Unassembled WGS sequence"/>
</dbReference>
<evidence type="ECO:0000259" key="1">
    <source>
        <dbReference type="Pfam" id="PF00675"/>
    </source>
</evidence>
<feature type="domain" description="Peptidase M16 N-terminal" evidence="1">
    <location>
        <begin position="79"/>
        <end position="160"/>
    </location>
</feature>
<comment type="caution">
    <text evidence="3">The sequence shown here is derived from an EMBL/GenBank/DDBJ whole genome shotgun (WGS) entry which is preliminary data.</text>
</comment>
<evidence type="ECO:0000313" key="3">
    <source>
        <dbReference type="EMBL" id="MFD2200592.1"/>
    </source>
</evidence>
<sequence>MKNIIAFVLTFFLFAAVQGQVDRTVLPGPGPAPEIRFGEAEKFTMENGLKVFVIQNNKLPRVTYSLILDRDPILEGEKAGMLGFVGEMLTAGTTTRNKDQFNEEVDFLGARISATSTSLSGSALNKHQEKVMELMADVLYNPVFPEDELVKLKTQAKSGLALAKNDPNTISSILTSKMVYGSKHPYGEVETELTVDNVTVEDIRSYYKTYFKPNIAYLAIVGDIDVTTAKSLVTKYFSKWEKGTVPTKSYEMPKEPEKNVVALVDRSASQQSVIDVTYPIDNFLSSEDYLESRIVGYVLGGGFAGRLLQNLREDKGFTYGAYADIGSDRLVARFSASSSVRGSATDSAINEIIYEIRNLRDNGVTEKELEGAKQALTGSFARSLESPATIANFAINQDRYKLPADYYTTYLQRLNDLTLEKVNAAAKRLLKPDNLYITVVGNGSEIQQGLTAFGEVKRFTNMGDPERQIAMDANISAEMVIENYLKAIGGVEKAKSIKTGKLESVAEIPGAKLNMSYIYDEENEAFANKITVMGNVAANTVVKDGKATVSGMGQSQELNDEQYESLKMSMFIFPELHYAQLGYTMNLEGIKDVEGEDAYMVIVSNPTGGKQVNYYSVSSGLKIKTESAESGEIFYADYEEKEGVKYPMMMTLKSPMIPMPLAAKVEKIEFNVPVSEDDFK</sequence>
<dbReference type="PANTHER" id="PTHR11851">
    <property type="entry name" value="METALLOPROTEASE"/>
    <property type="match status" value="1"/>
</dbReference>
<dbReference type="InterPro" id="IPR011249">
    <property type="entry name" value="Metalloenz_LuxS/M16"/>
</dbReference>
<dbReference type="InterPro" id="IPR050361">
    <property type="entry name" value="MPP/UQCRC_Complex"/>
</dbReference>
<proteinExistence type="predicted"/>
<evidence type="ECO:0000313" key="4">
    <source>
        <dbReference type="Proteomes" id="UP001597414"/>
    </source>
</evidence>
<feature type="domain" description="Peptidase M16 C-terminal" evidence="2">
    <location>
        <begin position="197"/>
        <end position="376"/>
    </location>
</feature>
<evidence type="ECO:0000259" key="2">
    <source>
        <dbReference type="Pfam" id="PF05193"/>
    </source>
</evidence>
<dbReference type="Gene3D" id="3.30.830.10">
    <property type="entry name" value="Metalloenzyme, LuxS/M16 peptidase-like"/>
    <property type="match status" value="2"/>
</dbReference>
<name>A0ABW5B407_9BACT</name>
<dbReference type="RefSeq" id="WP_380800381.1">
    <property type="nucleotide sequence ID" value="NZ_JBHUIV010000008.1"/>
</dbReference>
<dbReference type="InterPro" id="IPR011765">
    <property type="entry name" value="Pept_M16_N"/>
</dbReference>
<dbReference type="SUPFAM" id="SSF63411">
    <property type="entry name" value="LuxS/MPP-like metallohydrolase"/>
    <property type="match status" value="2"/>
</dbReference>
<dbReference type="InterPro" id="IPR007863">
    <property type="entry name" value="Peptidase_M16_C"/>
</dbReference>
<dbReference type="PANTHER" id="PTHR11851:SF224">
    <property type="entry name" value="PROCESSING PROTEASE"/>
    <property type="match status" value="1"/>
</dbReference>